<dbReference type="InterPro" id="IPR036388">
    <property type="entry name" value="WH-like_DNA-bd_sf"/>
</dbReference>
<dbReference type="RefSeq" id="WP_072845574.1">
    <property type="nucleotide sequence ID" value="NZ_FNAB01000008.1"/>
</dbReference>
<dbReference type="EMBL" id="FNAB01000008">
    <property type="protein sequence ID" value="SDD99391.1"/>
    <property type="molecule type" value="Genomic_DNA"/>
</dbReference>
<keyword evidence="4" id="KW-0804">Transcription</keyword>
<dbReference type="PIRSF" id="PIRSF036625">
    <property type="entry name" value="GAF_ANTAR"/>
    <property type="match status" value="1"/>
</dbReference>
<dbReference type="Pfam" id="PF13185">
    <property type="entry name" value="GAF_2"/>
    <property type="match status" value="1"/>
</dbReference>
<accession>A0A1G6ZA47</accession>
<evidence type="ECO:0000256" key="2">
    <source>
        <dbReference type="ARBA" id="ARBA00022777"/>
    </source>
</evidence>
<protein>
    <submittedName>
        <fullName evidence="6">GAF domain-containing protein</fullName>
    </submittedName>
</protein>
<dbReference type="InterPro" id="IPR012074">
    <property type="entry name" value="GAF_ANTAR"/>
</dbReference>
<dbReference type="GO" id="GO:0003723">
    <property type="term" value="F:RNA binding"/>
    <property type="evidence" value="ECO:0007669"/>
    <property type="project" value="InterPro"/>
</dbReference>
<dbReference type="InterPro" id="IPR003018">
    <property type="entry name" value="GAF"/>
</dbReference>
<keyword evidence="3" id="KW-0805">Transcription regulation</keyword>
<feature type="domain" description="ANTAR" evidence="5">
    <location>
        <begin position="168"/>
        <end position="229"/>
    </location>
</feature>
<dbReference type="Proteomes" id="UP000199417">
    <property type="component" value="Unassembled WGS sequence"/>
</dbReference>
<dbReference type="InterPro" id="IPR005561">
    <property type="entry name" value="ANTAR"/>
</dbReference>
<dbReference type="Pfam" id="PF03861">
    <property type="entry name" value="ANTAR"/>
    <property type="match status" value="1"/>
</dbReference>
<dbReference type="Gene3D" id="3.30.450.40">
    <property type="match status" value="1"/>
</dbReference>
<keyword evidence="7" id="KW-1185">Reference proteome</keyword>
<evidence type="ECO:0000256" key="3">
    <source>
        <dbReference type="ARBA" id="ARBA00023015"/>
    </source>
</evidence>
<evidence type="ECO:0000313" key="7">
    <source>
        <dbReference type="Proteomes" id="UP000199417"/>
    </source>
</evidence>
<evidence type="ECO:0000313" key="6">
    <source>
        <dbReference type="EMBL" id="SDD99391.1"/>
    </source>
</evidence>
<keyword evidence="1" id="KW-0808">Transferase</keyword>
<name>A0A1G6ZA47_9NOCA</name>
<dbReference type="STRING" id="168276.SAMN05444580_108162"/>
<dbReference type="InterPro" id="IPR029016">
    <property type="entry name" value="GAF-like_dom_sf"/>
</dbReference>
<dbReference type="GO" id="GO:0016301">
    <property type="term" value="F:kinase activity"/>
    <property type="evidence" value="ECO:0007669"/>
    <property type="project" value="UniProtKB-KW"/>
</dbReference>
<dbReference type="Gene3D" id="1.10.10.10">
    <property type="entry name" value="Winged helix-like DNA-binding domain superfamily/Winged helix DNA-binding domain"/>
    <property type="match status" value="1"/>
</dbReference>
<reference evidence="6 7" key="1">
    <citation type="submission" date="2016-10" db="EMBL/GenBank/DDBJ databases">
        <authorList>
            <person name="de Groot N.N."/>
        </authorList>
    </citation>
    <scope>NUCLEOTIDE SEQUENCE [LARGE SCALE GENOMIC DNA]</scope>
    <source>
        <strain evidence="6 7">JCM 11308</strain>
    </source>
</reference>
<gene>
    <name evidence="6" type="ORF">SAMN05444580_108162</name>
</gene>
<dbReference type="SMART" id="SM01012">
    <property type="entry name" value="ANTAR"/>
    <property type="match status" value="1"/>
</dbReference>
<dbReference type="PROSITE" id="PS50921">
    <property type="entry name" value="ANTAR"/>
    <property type="match status" value="1"/>
</dbReference>
<keyword evidence="2" id="KW-0418">Kinase</keyword>
<sequence length="236" mass="24779">MENAPVSVPDNPATVFAALAEIVYRGSSEGEVYEAICAAATSLVSGCDHASLMLRNGGTYVTVAASDEIARRVDDLERAVGEGPCLDAIENEAAQLDPDLTTAPQWPRLAARVVAATSVRGAMGFRLRVDDRKVGALNLFTDTAGVFTDTAAEQAAILAAFAAVTVSAVIGGSEASTLRAGLTSNREIGKAVGLLMALHRISDDAAFDLLRRTSQQMNVKIADLARRVIDQHHDAT</sequence>
<evidence type="ECO:0000256" key="1">
    <source>
        <dbReference type="ARBA" id="ARBA00022679"/>
    </source>
</evidence>
<dbReference type="InterPro" id="IPR011006">
    <property type="entry name" value="CheY-like_superfamily"/>
</dbReference>
<dbReference type="SUPFAM" id="SSF52172">
    <property type="entry name" value="CheY-like"/>
    <property type="match status" value="1"/>
</dbReference>
<proteinExistence type="predicted"/>
<evidence type="ECO:0000259" key="5">
    <source>
        <dbReference type="PROSITE" id="PS50921"/>
    </source>
</evidence>
<dbReference type="SUPFAM" id="SSF55781">
    <property type="entry name" value="GAF domain-like"/>
    <property type="match status" value="1"/>
</dbReference>
<evidence type="ECO:0000256" key="4">
    <source>
        <dbReference type="ARBA" id="ARBA00023163"/>
    </source>
</evidence>
<dbReference type="AlphaFoldDB" id="A0A1G6ZA47"/>
<organism evidence="6 7">
    <name type="scientific">Rhodococcus tukisamuensis</name>
    <dbReference type="NCBI Taxonomy" id="168276"/>
    <lineage>
        <taxon>Bacteria</taxon>
        <taxon>Bacillati</taxon>
        <taxon>Actinomycetota</taxon>
        <taxon>Actinomycetes</taxon>
        <taxon>Mycobacteriales</taxon>
        <taxon>Nocardiaceae</taxon>
        <taxon>Rhodococcus</taxon>
    </lineage>
</organism>